<accession>A0ABX8WNB1</accession>
<evidence type="ECO:0000313" key="9">
    <source>
        <dbReference type="Proteomes" id="UP000824755"/>
    </source>
</evidence>
<comment type="subcellular location">
    <subcellularLocation>
        <location evidence="1">Cell membrane</location>
        <topology evidence="1">Multi-pass membrane protein</topology>
    </subcellularLocation>
</comment>
<dbReference type="Pfam" id="PF04226">
    <property type="entry name" value="Transgly_assoc"/>
    <property type="match status" value="1"/>
</dbReference>
<evidence type="ECO:0000256" key="3">
    <source>
        <dbReference type="ARBA" id="ARBA00022475"/>
    </source>
</evidence>
<sequence length="85" mass="9229">MFASWIGYIVGGLVIGILARWIKPGADPMGWILTIVLGILGALAGGYLSQTMGITNTLVQWALAIVLAIVLLFIYEMIRKPKTRV</sequence>
<evidence type="ECO:0000256" key="1">
    <source>
        <dbReference type="ARBA" id="ARBA00004651"/>
    </source>
</evidence>
<name>A0ABX8WNB1_9GAMM</name>
<feature type="transmembrane region" description="Helical" evidence="7">
    <location>
        <begin position="6"/>
        <end position="22"/>
    </location>
</feature>
<gene>
    <name evidence="8" type="ORF">H8L67_08365</name>
</gene>
<evidence type="ECO:0000256" key="6">
    <source>
        <dbReference type="ARBA" id="ARBA00023136"/>
    </source>
</evidence>
<dbReference type="RefSeq" id="WP_220379380.1">
    <property type="nucleotide sequence ID" value="NZ_CP080544.1"/>
</dbReference>
<keyword evidence="6 7" id="KW-0472">Membrane</keyword>
<reference evidence="8 9" key="1">
    <citation type="submission" date="2021-08" db="EMBL/GenBank/DDBJ databases">
        <title>Lysobacter sp. strain CJ11 Genome sequencing and assembly.</title>
        <authorList>
            <person name="Kim I."/>
        </authorList>
    </citation>
    <scope>NUCLEOTIDE SEQUENCE [LARGE SCALE GENOMIC DNA]</scope>
    <source>
        <strain evidence="8 9">CJ11</strain>
    </source>
</reference>
<keyword evidence="4 7" id="KW-0812">Transmembrane</keyword>
<keyword evidence="9" id="KW-1185">Reference proteome</keyword>
<evidence type="ECO:0000256" key="7">
    <source>
        <dbReference type="SAM" id="Phobius"/>
    </source>
</evidence>
<organism evidence="8 9">
    <name type="scientific">Lysobacter soyae</name>
    <dbReference type="NCBI Taxonomy" id="2764185"/>
    <lineage>
        <taxon>Bacteria</taxon>
        <taxon>Pseudomonadati</taxon>
        <taxon>Pseudomonadota</taxon>
        <taxon>Gammaproteobacteria</taxon>
        <taxon>Lysobacterales</taxon>
        <taxon>Lysobacteraceae</taxon>
        <taxon>Lysobacter</taxon>
    </lineage>
</organism>
<dbReference type="Proteomes" id="UP000824755">
    <property type="component" value="Chromosome"/>
</dbReference>
<evidence type="ECO:0000256" key="5">
    <source>
        <dbReference type="ARBA" id="ARBA00022989"/>
    </source>
</evidence>
<keyword evidence="3" id="KW-1003">Cell membrane</keyword>
<proteinExistence type="inferred from homology"/>
<dbReference type="PANTHER" id="PTHR33884:SF3">
    <property type="entry name" value="UPF0410 PROTEIN YMGE"/>
    <property type="match status" value="1"/>
</dbReference>
<evidence type="ECO:0000256" key="2">
    <source>
        <dbReference type="ARBA" id="ARBA00011006"/>
    </source>
</evidence>
<comment type="similarity">
    <text evidence="2">Belongs to the UPF0410 family.</text>
</comment>
<dbReference type="EMBL" id="CP080544">
    <property type="protein sequence ID" value="QYR52595.1"/>
    <property type="molecule type" value="Genomic_DNA"/>
</dbReference>
<dbReference type="InterPro" id="IPR007341">
    <property type="entry name" value="Transgly_assoc"/>
</dbReference>
<dbReference type="PANTHER" id="PTHR33884">
    <property type="entry name" value="UPF0410 PROTEIN YMGE"/>
    <property type="match status" value="1"/>
</dbReference>
<evidence type="ECO:0000256" key="4">
    <source>
        <dbReference type="ARBA" id="ARBA00022692"/>
    </source>
</evidence>
<feature type="transmembrane region" description="Helical" evidence="7">
    <location>
        <begin position="29"/>
        <end position="48"/>
    </location>
</feature>
<protein>
    <submittedName>
        <fullName evidence="8">GlsB/YeaQ/YmgE family stress response membrane protein</fullName>
    </submittedName>
</protein>
<keyword evidence="5 7" id="KW-1133">Transmembrane helix</keyword>
<evidence type="ECO:0000313" key="8">
    <source>
        <dbReference type="EMBL" id="QYR52595.1"/>
    </source>
</evidence>
<feature type="transmembrane region" description="Helical" evidence="7">
    <location>
        <begin position="60"/>
        <end position="78"/>
    </location>
</feature>